<dbReference type="EMBL" id="PJQM01008052">
    <property type="protein sequence ID" value="RCH77476.1"/>
    <property type="molecule type" value="Genomic_DNA"/>
</dbReference>
<feature type="chain" id="PRO_5016851196" evidence="1">
    <location>
        <begin position="18"/>
        <end position="138"/>
    </location>
</feature>
<protein>
    <submittedName>
        <fullName evidence="2">Uncharacterized protein</fullName>
    </submittedName>
</protein>
<comment type="caution">
    <text evidence="2">The sequence shown here is derived from an EMBL/GenBank/DDBJ whole genome shotgun (WGS) entry which is preliminary data.</text>
</comment>
<name>A0A367IIM5_RHIST</name>
<accession>A0A367IIM5</accession>
<dbReference type="Proteomes" id="UP000253551">
    <property type="component" value="Unassembled WGS sequence"/>
</dbReference>
<evidence type="ECO:0000313" key="3">
    <source>
        <dbReference type="Proteomes" id="UP000253551"/>
    </source>
</evidence>
<evidence type="ECO:0000313" key="2">
    <source>
        <dbReference type="EMBL" id="RCH77476.1"/>
    </source>
</evidence>
<organism evidence="2 3">
    <name type="scientific">Rhizopus stolonifer</name>
    <name type="common">Rhizopus nigricans</name>
    <dbReference type="NCBI Taxonomy" id="4846"/>
    <lineage>
        <taxon>Eukaryota</taxon>
        <taxon>Fungi</taxon>
        <taxon>Fungi incertae sedis</taxon>
        <taxon>Mucoromycota</taxon>
        <taxon>Mucoromycotina</taxon>
        <taxon>Mucoromycetes</taxon>
        <taxon>Mucorales</taxon>
        <taxon>Mucorineae</taxon>
        <taxon>Rhizopodaceae</taxon>
        <taxon>Rhizopus</taxon>
    </lineage>
</organism>
<reference evidence="2 3" key="1">
    <citation type="journal article" date="2018" name="G3 (Bethesda)">
        <title>Phylogenetic and Phylogenomic Definition of Rhizopus Species.</title>
        <authorList>
            <person name="Gryganskyi A.P."/>
            <person name="Golan J."/>
            <person name="Dolatabadi S."/>
            <person name="Mondo S."/>
            <person name="Robb S."/>
            <person name="Idnurm A."/>
            <person name="Muszewska A."/>
            <person name="Steczkiewicz K."/>
            <person name="Masonjones S."/>
            <person name="Liao H.L."/>
            <person name="Gajdeczka M.T."/>
            <person name="Anike F."/>
            <person name="Vuek A."/>
            <person name="Anishchenko I.M."/>
            <person name="Voigt K."/>
            <person name="de Hoog G.S."/>
            <person name="Smith M.E."/>
            <person name="Heitman J."/>
            <person name="Vilgalys R."/>
            <person name="Stajich J.E."/>
        </authorList>
    </citation>
    <scope>NUCLEOTIDE SEQUENCE [LARGE SCALE GENOMIC DNA]</scope>
    <source>
        <strain evidence="2 3">LSU 92-RS-03</strain>
    </source>
</reference>
<evidence type="ECO:0000256" key="1">
    <source>
        <dbReference type="SAM" id="SignalP"/>
    </source>
</evidence>
<keyword evidence="1" id="KW-0732">Signal</keyword>
<gene>
    <name evidence="2" type="ORF">CU098_002258</name>
</gene>
<keyword evidence="3" id="KW-1185">Reference proteome</keyword>
<dbReference type="OrthoDB" id="2260257at2759"/>
<dbReference type="AlphaFoldDB" id="A0A367IIM5"/>
<proteinExistence type="predicted"/>
<feature type="non-terminal residue" evidence="2">
    <location>
        <position position="138"/>
    </location>
</feature>
<sequence>MKFSILFSLALATIVTAVPVALIPSTTSSAPAATTIHFPQPNNYSKLSLGTVATNAAIVDIEAANASNNDKASSFHVTKPIESVTYKLGQAAKVSWDNGTAGNVVIDVLEGENPDSMQSIHFNANYPAQPGSGSFDVP</sequence>
<feature type="signal peptide" evidence="1">
    <location>
        <begin position="1"/>
        <end position="17"/>
    </location>
</feature>